<dbReference type="AlphaFoldDB" id="A0A565AX36"/>
<name>A0A565AX36_9BRAS</name>
<evidence type="ECO:0000313" key="2">
    <source>
        <dbReference type="EMBL" id="VVA93454.1"/>
    </source>
</evidence>
<gene>
    <name evidence="2" type="ORF">ANE_LOCUS3899</name>
</gene>
<feature type="compositionally biased region" description="Polar residues" evidence="1">
    <location>
        <begin position="1"/>
        <end position="11"/>
    </location>
</feature>
<keyword evidence="3" id="KW-1185">Reference proteome</keyword>
<proteinExistence type="predicted"/>
<evidence type="ECO:0000256" key="1">
    <source>
        <dbReference type="SAM" id="MobiDB-lite"/>
    </source>
</evidence>
<accession>A0A565AX36</accession>
<feature type="compositionally biased region" description="Polar residues" evidence="1">
    <location>
        <begin position="261"/>
        <end position="270"/>
    </location>
</feature>
<sequence length="492" mass="54968">MTSAKQGSVSYPPSPRLPDPSLEAEMADKFPQLPIPPEPPPVASPVSWPIPSKHGCGLVLLLWTVYSLIGSCYQVSSAPRDSPLSSLVPTFRRCHKEADIISKLSPLVGDRSHPKLRQDHDHPLPRLQPVGIFVYSSCNFTSRRMSFHFSSPMSITLWSEISKEWAWPISKGLWRFGPSRRLLLPPPPKLPSPRLTLLLAVAPPFPLLNHPLELDLSTPLYLESEPARTLRNHLEDMIEMKPYRCVFFGSSSLGSSRDGGEQTSPKSIGNPSEKPPDLHGLCMVLSSLSSSIKNGEFMDLPSLYVPRSHFCSAFDEIEIEIAYQRRSWRTLNLPYLWLANNLKIFWSPLCKIQAVGIAQTLRYLAACIASNGWKINLLPGKILELSLPSGTAYFVKLGKLLLSSLKFSSSKSSLERPSCLHCASFHRVSRFISPRMRGPKFYEFSNPVIHSQWNSSIPPSSIFFRLVVSPSLSWRGVGFPSFMSGIQSHNVK</sequence>
<feature type="region of interest" description="Disordered" evidence="1">
    <location>
        <begin position="1"/>
        <end position="38"/>
    </location>
</feature>
<dbReference type="EMBL" id="CABITT030000002">
    <property type="protein sequence ID" value="VVA93454.1"/>
    <property type="molecule type" value="Genomic_DNA"/>
</dbReference>
<evidence type="ECO:0000313" key="3">
    <source>
        <dbReference type="Proteomes" id="UP000489600"/>
    </source>
</evidence>
<feature type="region of interest" description="Disordered" evidence="1">
    <location>
        <begin position="253"/>
        <end position="275"/>
    </location>
</feature>
<organism evidence="2 3">
    <name type="scientific">Arabis nemorensis</name>
    <dbReference type="NCBI Taxonomy" id="586526"/>
    <lineage>
        <taxon>Eukaryota</taxon>
        <taxon>Viridiplantae</taxon>
        <taxon>Streptophyta</taxon>
        <taxon>Embryophyta</taxon>
        <taxon>Tracheophyta</taxon>
        <taxon>Spermatophyta</taxon>
        <taxon>Magnoliopsida</taxon>
        <taxon>eudicotyledons</taxon>
        <taxon>Gunneridae</taxon>
        <taxon>Pentapetalae</taxon>
        <taxon>rosids</taxon>
        <taxon>malvids</taxon>
        <taxon>Brassicales</taxon>
        <taxon>Brassicaceae</taxon>
        <taxon>Arabideae</taxon>
        <taxon>Arabis</taxon>
    </lineage>
</organism>
<protein>
    <submittedName>
        <fullName evidence="2">Uncharacterized protein</fullName>
    </submittedName>
</protein>
<dbReference type="Proteomes" id="UP000489600">
    <property type="component" value="Unassembled WGS sequence"/>
</dbReference>
<comment type="caution">
    <text evidence="2">The sequence shown here is derived from an EMBL/GenBank/DDBJ whole genome shotgun (WGS) entry which is preliminary data.</text>
</comment>
<reference evidence="2" key="1">
    <citation type="submission" date="2019-07" db="EMBL/GenBank/DDBJ databases">
        <authorList>
            <person name="Dittberner H."/>
        </authorList>
    </citation>
    <scope>NUCLEOTIDE SEQUENCE [LARGE SCALE GENOMIC DNA]</scope>
</reference>